<name>A0A1D2AHP1_ORNBR</name>
<proteinExistence type="predicted"/>
<evidence type="ECO:0000256" key="4">
    <source>
        <dbReference type="ARBA" id="ARBA00023049"/>
    </source>
</evidence>
<evidence type="ECO:0000256" key="3">
    <source>
        <dbReference type="ARBA" id="ARBA00022833"/>
    </source>
</evidence>
<dbReference type="InterPro" id="IPR001590">
    <property type="entry name" value="Peptidase_M12B"/>
</dbReference>
<keyword evidence="4 7" id="KW-0482">Metalloprotease</keyword>
<dbReference type="AlphaFoldDB" id="A0A1D2AHP1"/>
<keyword evidence="1 7" id="KW-0645">Protease</keyword>
<organism evidence="7">
    <name type="scientific">Ornithodoros brasiliensis</name>
    <name type="common">Mouro tick</name>
    <dbReference type="NCBI Taxonomy" id="888526"/>
    <lineage>
        <taxon>Eukaryota</taxon>
        <taxon>Metazoa</taxon>
        <taxon>Ecdysozoa</taxon>
        <taxon>Arthropoda</taxon>
        <taxon>Chelicerata</taxon>
        <taxon>Arachnida</taxon>
        <taxon>Acari</taxon>
        <taxon>Parasitiformes</taxon>
        <taxon>Ixodida</taxon>
        <taxon>Ixodoidea</taxon>
        <taxon>Argasidae</taxon>
        <taxon>Ornithodorinae</taxon>
        <taxon>Ornithodoros</taxon>
    </lineage>
</organism>
<keyword evidence="3 5" id="KW-0862">Zinc</keyword>
<feature type="binding site" evidence="5">
    <location>
        <position position="199"/>
    </location>
    <ligand>
        <name>Zn(2+)</name>
        <dbReference type="ChEBI" id="CHEBI:29105"/>
        <note>catalytic</note>
    </ligand>
</feature>
<dbReference type="Gene3D" id="3.40.1620.60">
    <property type="match status" value="1"/>
</dbReference>
<keyword evidence="5" id="KW-0479">Metal-binding</keyword>
<dbReference type="PANTHER" id="PTHR11905">
    <property type="entry name" value="ADAM A DISINTEGRIN AND METALLOPROTEASE DOMAIN"/>
    <property type="match status" value="1"/>
</dbReference>
<evidence type="ECO:0000256" key="1">
    <source>
        <dbReference type="ARBA" id="ARBA00022670"/>
    </source>
</evidence>
<comment type="caution">
    <text evidence="5">Lacks conserved residue(s) required for the propagation of feature annotation.</text>
</comment>
<evidence type="ECO:0000256" key="5">
    <source>
        <dbReference type="PROSITE-ProRule" id="PRU00276"/>
    </source>
</evidence>
<accession>A0A1D2AHP1</accession>
<reference evidence="7" key="1">
    <citation type="submission" date="2016-07" db="EMBL/GenBank/DDBJ databases">
        <title>Salivary Glands transcriptome analysis on engorged females of Ornithodoros brasiliensis (Acari:Argasidae).</title>
        <authorList>
            <person name="Simons S.M."/>
            <person name="Carvalho E."/>
            <person name="Junqueira-de-Azevedo I."/>
            <person name="Ho P.L."/>
            <person name="Giovanni D."/>
            <person name="Mendonca R."/>
            <person name="Onofrio V."/>
            <person name="Landulfo G."/>
            <person name="Ramirez D."/>
            <person name="Barros-Battesti D."/>
        </authorList>
    </citation>
    <scope>NUCLEOTIDE SEQUENCE</scope>
    <source>
        <strain evidence="7">Female</strain>
        <tissue evidence="7">Salivary gland</tissue>
    </source>
</reference>
<feature type="domain" description="Peptidase M12B" evidence="6">
    <location>
        <begin position="42"/>
        <end position="247"/>
    </location>
</feature>
<dbReference type="Gene3D" id="3.40.390.10">
    <property type="entry name" value="Collagenase (Catalytic Domain)"/>
    <property type="match status" value="1"/>
</dbReference>
<dbReference type="Pfam" id="PF01421">
    <property type="entry name" value="Reprolysin"/>
    <property type="match status" value="1"/>
</dbReference>
<dbReference type="GO" id="GO:0004222">
    <property type="term" value="F:metalloendopeptidase activity"/>
    <property type="evidence" value="ECO:0007669"/>
    <property type="project" value="InterPro"/>
</dbReference>
<evidence type="ECO:0000313" key="7">
    <source>
        <dbReference type="EMBL" id="JAT78717.1"/>
    </source>
</evidence>
<dbReference type="PANTHER" id="PTHR11905:SF159">
    <property type="entry name" value="ADAM METALLOPROTEASE"/>
    <property type="match status" value="1"/>
</dbReference>
<protein>
    <submittedName>
        <fullName evidence="7">Salivary gland metalloprotease</fullName>
    </submittedName>
</protein>
<dbReference type="InterPro" id="IPR024079">
    <property type="entry name" value="MetalloPept_cat_dom_sf"/>
</dbReference>
<feature type="binding site" evidence="5">
    <location>
        <position position="193"/>
    </location>
    <ligand>
        <name>Zn(2+)</name>
        <dbReference type="ChEBI" id="CHEBI:29105"/>
        <note>catalytic</note>
    </ligand>
</feature>
<dbReference type="SUPFAM" id="SSF55486">
    <property type="entry name" value="Metalloproteases ('zincins'), catalytic domain"/>
    <property type="match status" value="1"/>
</dbReference>
<dbReference type="GO" id="GO:0046872">
    <property type="term" value="F:metal ion binding"/>
    <property type="evidence" value="ECO:0007669"/>
    <property type="project" value="UniProtKB-KW"/>
</dbReference>
<dbReference type="GO" id="GO:0006509">
    <property type="term" value="P:membrane protein ectodomain proteolysis"/>
    <property type="evidence" value="ECO:0007669"/>
    <property type="project" value="TreeGrafter"/>
</dbReference>
<feature type="binding site" evidence="5">
    <location>
        <position position="189"/>
    </location>
    <ligand>
        <name>Zn(2+)</name>
        <dbReference type="ChEBI" id="CHEBI:29105"/>
        <note>catalytic</note>
    </ligand>
</feature>
<keyword evidence="2" id="KW-0378">Hydrolase</keyword>
<dbReference type="PROSITE" id="PS50215">
    <property type="entry name" value="ADAM_MEPRO"/>
    <property type="match status" value="1"/>
</dbReference>
<sequence length="361" mass="39921">STDTGNSGGGAKDYIHAPGNSTVDPALANSSVVLEERAASWMYVETHIVVEDTHAKKFKHLKSKILAYLATLTNAVNLRYRQMRDPRVKIVIVGVTIQKGAEPYLKRIRPGSKVIEPMDTVMALAKYIKGKPVYAKTDFVMLITMLDIGGYEGDSTAGFTMFGTVCGEYRTGSFEDEPDTYDATYIFAHEMAHGLGVVHDGEGRDDSISNHPGARRCPPSSGHIMGDYSFEENHYRFSDCSLDQIRNTYKLSGKYKCLHVKNNAKRIPTSYKYPADIVSFDTLCKIGLKHLEGVYSYDKDKGVTNCEVNCVKKTPDGWTYTSSVGALDGAPCDSKDPKKGCYNGKCVHSAKYKIVKKTKKQ</sequence>
<dbReference type="EMBL" id="GETE01001255">
    <property type="protein sequence ID" value="JAT78717.1"/>
    <property type="molecule type" value="Transcribed_RNA"/>
</dbReference>
<evidence type="ECO:0000256" key="2">
    <source>
        <dbReference type="ARBA" id="ARBA00022801"/>
    </source>
</evidence>
<feature type="non-terminal residue" evidence="7">
    <location>
        <position position="1"/>
    </location>
</feature>
<feature type="active site" evidence="5">
    <location>
        <position position="190"/>
    </location>
</feature>
<evidence type="ECO:0000259" key="6">
    <source>
        <dbReference type="PROSITE" id="PS50215"/>
    </source>
</evidence>